<gene>
    <name evidence="1" type="ORF">V8G54_010065</name>
</gene>
<keyword evidence="2" id="KW-1185">Reference proteome</keyword>
<evidence type="ECO:0008006" key="3">
    <source>
        <dbReference type="Google" id="ProtNLM"/>
    </source>
</evidence>
<reference evidence="1 2" key="1">
    <citation type="journal article" date="2023" name="Life. Sci Alliance">
        <title>Evolutionary insights into 3D genome organization and epigenetic landscape of Vigna mungo.</title>
        <authorList>
            <person name="Junaid A."/>
            <person name="Singh B."/>
            <person name="Bhatia S."/>
        </authorList>
    </citation>
    <scope>NUCLEOTIDE SEQUENCE [LARGE SCALE GENOMIC DNA]</scope>
    <source>
        <strain evidence="1">Urdbean</strain>
    </source>
</reference>
<protein>
    <recommendedName>
        <fullName evidence="3">Disease resistance protein</fullName>
    </recommendedName>
</protein>
<evidence type="ECO:0000313" key="1">
    <source>
        <dbReference type="EMBL" id="WVZ17083.1"/>
    </source>
</evidence>
<dbReference type="Gene3D" id="3.80.10.10">
    <property type="entry name" value="Ribonuclease Inhibitor"/>
    <property type="match status" value="1"/>
</dbReference>
<dbReference type="Proteomes" id="UP001374535">
    <property type="component" value="Chromosome 3"/>
</dbReference>
<feature type="non-terminal residue" evidence="1">
    <location>
        <position position="183"/>
    </location>
</feature>
<accession>A0AAQ3NWV9</accession>
<dbReference type="EMBL" id="CP144698">
    <property type="protein sequence ID" value="WVZ17083.1"/>
    <property type="molecule type" value="Genomic_DNA"/>
</dbReference>
<evidence type="ECO:0000313" key="2">
    <source>
        <dbReference type="Proteomes" id="UP001374535"/>
    </source>
</evidence>
<dbReference type="InterPro" id="IPR032675">
    <property type="entry name" value="LRR_dom_sf"/>
</dbReference>
<organism evidence="1 2">
    <name type="scientific">Vigna mungo</name>
    <name type="common">Black gram</name>
    <name type="synonym">Phaseolus mungo</name>
    <dbReference type="NCBI Taxonomy" id="3915"/>
    <lineage>
        <taxon>Eukaryota</taxon>
        <taxon>Viridiplantae</taxon>
        <taxon>Streptophyta</taxon>
        <taxon>Embryophyta</taxon>
        <taxon>Tracheophyta</taxon>
        <taxon>Spermatophyta</taxon>
        <taxon>Magnoliopsida</taxon>
        <taxon>eudicotyledons</taxon>
        <taxon>Gunneridae</taxon>
        <taxon>Pentapetalae</taxon>
        <taxon>rosids</taxon>
        <taxon>fabids</taxon>
        <taxon>Fabales</taxon>
        <taxon>Fabaceae</taxon>
        <taxon>Papilionoideae</taxon>
        <taxon>50 kb inversion clade</taxon>
        <taxon>NPAAA clade</taxon>
        <taxon>indigoferoid/millettioid clade</taxon>
        <taxon>Phaseoleae</taxon>
        <taxon>Vigna</taxon>
    </lineage>
</organism>
<dbReference type="AlphaFoldDB" id="A0AAQ3NWV9"/>
<name>A0AAQ3NWV9_VIGMU</name>
<dbReference type="SUPFAM" id="SSF52047">
    <property type="entry name" value="RNI-like"/>
    <property type="match status" value="1"/>
</dbReference>
<dbReference type="PANTHER" id="PTHR34630">
    <property type="entry name" value="OS11G0677101 PROTEIN"/>
    <property type="match status" value="1"/>
</dbReference>
<sequence>MPCWEVWNAFDSEAFPVLKNLDITNCPNLRGDLPKHLPALQTLHISNCELLVSSVPMAPNLQELNILNNKTFNKFPFLVKDLRIEGRPMVEFMMEDITNIQPTSLQSLSLRDCSTTISFPGDRLPASLKTLNISGLKKLKFPVQHKHELLESLAIINSSDSLKSLPLINFPNLINLAIEDCEN</sequence>
<dbReference type="PANTHER" id="PTHR34630:SF34">
    <property type="entry name" value="OS11G0245800 PROTEIN"/>
    <property type="match status" value="1"/>
</dbReference>
<proteinExistence type="predicted"/>